<comment type="caution">
    <text evidence="1">The sequence shown here is derived from an EMBL/GenBank/DDBJ whole genome shotgun (WGS) entry which is preliminary data.</text>
</comment>
<dbReference type="AlphaFoldDB" id="A0AAD9ZAP1"/>
<name>A0AAD9ZAP1_9LECA</name>
<gene>
    <name evidence="1" type="ORF">OEA41_001780</name>
</gene>
<dbReference type="EMBL" id="JASNWA010000006">
    <property type="protein sequence ID" value="KAK3174534.1"/>
    <property type="molecule type" value="Genomic_DNA"/>
</dbReference>
<sequence length="111" mass="11905">MADYNDLKVQLDAAAESLSKGNVNIDNEGRKSLIAACDKLKATLESPLDVAFRLVFSPAAVRVAMELGVFNVMAMAKEPTSNLDYLATKTGADPLLIGEAMKSDPMMLELV</sequence>
<organism evidence="1 2">
    <name type="scientific">Lepraria neglecta</name>
    <dbReference type="NCBI Taxonomy" id="209136"/>
    <lineage>
        <taxon>Eukaryota</taxon>
        <taxon>Fungi</taxon>
        <taxon>Dikarya</taxon>
        <taxon>Ascomycota</taxon>
        <taxon>Pezizomycotina</taxon>
        <taxon>Lecanoromycetes</taxon>
        <taxon>OSLEUM clade</taxon>
        <taxon>Lecanoromycetidae</taxon>
        <taxon>Lecanorales</taxon>
        <taxon>Lecanorineae</taxon>
        <taxon>Stereocaulaceae</taxon>
        <taxon>Lepraria</taxon>
    </lineage>
</organism>
<evidence type="ECO:0000313" key="2">
    <source>
        <dbReference type="Proteomes" id="UP001276659"/>
    </source>
</evidence>
<proteinExistence type="predicted"/>
<reference evidence="1" key="1">
    <citation type="submission" date="2022-11" db="EMBL/GenBank/DDBJ databases">
        <title>Chromosomal genome sequence assembly and mating type (MAT) locus characterization of the leprose asexual lichenized fungus Lepraria neglecta (Nyl.) Erichsen.</title>
        <authorList>
            <person name="Allen J.L."/>
            <person name="Pfeffer B."/>
        </authorList>
    </citation>
    <scope>NUCLEOTIDE SEQUENCE</scope>
    <source>
        <strain evidence="1">Allen 5258</strain>
    </source>
</reference>
<keyword evidence="2" id="KW-1185">Reference proteome</keyword>
<dbReference type="Proteomes" id="UP001276659">
    <property type="component" value="Unassembled WGS sequence"/>
</dbReference>
<evidence type="ECO:0000313" key="1">
    <source>
        <dbReference type="EMBL" id="KAK3174534.1"/>
    </source>
</evidence>
<protein>
    <submittedName>
        <fullName evidence="1">Uncharacterized protein</fullName>
    </submittedName>
</protein>
<accession>A0AAD9ZAP1</accession>